<gene>
    <name evidence="20" type="primary">PEX2</name>
    <name evidence="20" type="ORF">AVEN_79334_1</name>
</gene>
<evidence type="ECO:0000256" key="8">
    <source>
        <dbReference type="ARBA" id="ARBA00022771"/>
    </source>
</evidence>
<dbReference type="InterPro" id="IPR001841">
    <property type="entry name" value="Znf_RING"/>
</dbReference>
<dbReference type="GO" id="GO:0061630">
    <property type="term" value="F:ubiquitin protein ligase activity"/>
    <property type="evidence" value="ECO:0007669"/>
    <property type="project" value="UniProtKB-EC"/>
</dbReference>
<dbReference type="PANTHER" id="PTHR48178:SF1">
    <property type="entry name" value="PEROXISOME BIOGENESIS FACTOR 2"/>
    <property type="match status" value="1"/>
</dbReference>
<protein>
    <recommendedName>
        <fullName evidence="17">RING-type E3 ubiquitin transferase (cysteine targeting)</fullName>
        <ecNumber evidence="17">2.3.2.36</ecNumber>
    </recommendedName>
    <alternativeName>
        <fullName evidence="15">Peroxin-2</fullName>
    </alternativeName>
</protein>
<sequence>MTSNFVRRVDQLDANVLDEELLFLLNTQYRKAFIYLPNSVLARLGPELDVLFKFLFKCLPLSILKCTFGQSLFQLQYHRSGSQQLASNNKLCTLALISVCVPWFWDRVVRKIILSLPSNELSNKTLDASYVLERKFSAVHQLLTLINFCIFLQKSTYLTLYERLLKMRPLYSEPQNIRSVQSDNIDRELLWHGLSEFLGFALPLINLTKIKGFFKRTFMPKSYKSHYKKYFIHNNLCSICGDIPNFPHTFGCSHVFCYYCISCILLADPSYICLDCDVKANGMESLKPLDSVKM</sequence>
<dbReference type="Proteomes" id="UP000499080">
    <property type="component" value="Unassembled WGS sequence"/>
</dbReference>
<evidence type="ECO:0000256" key="13">
    <source>
        <dbReference type="ARBA" id="ARBA00023136"/>
    </source>
</evidence>
<keyword evidence="8 18" id="KW-0863">Zinc-finger</keyword>
<dbReference type="AlphaFoldDB" id="A0A4Y2IZ36"/>
<reference evidence="20 21" key="1">
    <citation type="journal article" date="2019" name="Sci. Rep.">
        <title>Orb-weaving spider Araneus ventricosus genome elucidates the spidroin gene catalogue.</title>
        <authorList>
            <person name="Kono N."/>
            <person name="Nakamura H."/>
            <person name="Ohtoshi R."/>
            <person name="Moran D.A.P."/>
            <person name="Shinohara A."/>
            <person name="Yoshida Y."/>
            <person name="Fujiwara M."/>
            <person name="Mori M."/>
            <person name="Tomita M."/>
            <person name="Arakawa K."/>
        </authorList>
    </citation>
    <scope>NUCLEOTIDE SEQUENCE [LARGE SCALE GENOMIC DNA]</scope>
</reference>
<comment type="similarity">
    <text evidence="3">Belongs to the pex2/pex10/pex12 family.</text>
</comment>
<comment type="pathway">
    <text evidence="2">Protein modification; protein ubiquitination.</text>
</comment>
<dbReference type="PROSITE" id="PS50089">
    <property type="entry name" value="ZF_RING_2"/>
    <property type="match status" value="1"/>
</dbReference>
<dbReference type="InterPro" id="IPR013083">
    <property type="entry name" value="Znf_RING/FYVE/PHD"/>
</dbReference>
<evidence type="ECO:0000256" key="14">
    <source>
        <dbReference type="ARBA" id="ARBA00023140"/>
    </source>
</evidence>
<evidence type="ECO:0000256" key="6">
    <source>
        <dbReference type="ARBA" id="ARBA00022692"/>
    </source>
</evidence>
<dbReference type="InterPro" id="IPR006845">
    <property type="entry name" value="Pex_N"/>
</dbReference>
<keyword evidence="21" id="KW-1185">Reference proteome</keyword>
<keyword evidence="11" id="KW-0653">Protein transport</keyword>
<evidence type="ECO:0000256" key="12">
    <source>
        <dbReference type="ARBA" id="ARBA00022989"/>
    </source>
</evidence>
<keyword evidence="9" id="KW-0833">Ubl conjugation pathway</keyword>
<evidence type="ECO:0000259" key="19">
    <source>
        <dbReference type="PROSITE" id="PS50089"/>
    </source>
</evidence>
<keyword evidence="12" id="KW-1133">Transmembrane helix</keyword>
<evidence type="ECO:0000256" key="15">
    <source>
        <dbReference type="ARBA" id="ARBA00032511"/>
    </source>
</evidence>
<dbReference type="Pfam" id="PF04757">
    <property type="entry name" value="Pex2_Pex12"/>
    <property type="match status" value="1"/>
</dbReference>
<name>A0A4Y2IZ36_ARAVE</name>
<evidence type="ECO:0000313" key="21">
    <source>
        <dbReference type="Proteomes" id="UP000499080"/>
    </source>
</evidence>
<comment type="subcellular location">
    <subcellularLocation>
        <location evidence="1">Peroxisome membrane</location>
        <topology evidence="1">Multi-pass membrane protein</topology>
    </subcellularLocation>
</comment>
<evidence type="ECO:0000256" key="18">
    <source>
        <dbReference type="PROSITE-ProRule" id="PRU00175"/>
    </source>
</evidence>
<evidence type="ECO:0000256" key="2">
    <source>
        <dbReference type="ARBA" id="ARBA00004906"/>
    </source>
</evidence>
<comment type="catalytic activity">
    <reaction evidence="16">
        <text>[E2 ubiquitin-conjugating enzyme]-S-ubiquitinyl-L-cysteine + [acceptor protein]-L-cysteine = [E2 ubiquitin-conjugating enzyme]-L-cysteine + [acceptor protein]-S-ubiquitinyl-L-cysteine.</text>
        <dbReference type="EC" id="2.3.2.36"/>
    </reaction>
</comment>
<dbReference type="EMBL" id="BGPR01003065">
    <property type="protein sequence ID" value="GBM83241.1"/>
    <property type="molecule type" value="Genomic_DNA"/>
</dbReference>
<comment type="caution">
    <text evidence="20">The sequence shown here is derived from an EMBL/GenBank/DDBJ whole genome shotgun (WGS) entry which is preliminary data.</text>
</comment>
<evidence type="ECO:0000256" key="16">
    <source>
        <dbReference type="ARBA" id="ARBA00034438"/>
    </source>
</evidence>
<dbReference type="GO" id="GO:0005778">
    <property type="term" value="C:peroxisomal membrane"/>
    <property type="evidence" value="ECO:0007669"/>
    <property type="project" value="UniProtKB-SubCell"/>
</dbReference>
<proteinExistence type="inferred from homology"/>
<evidence type="ECO:0000256" key="5">
    <source>
        <dbReference type="ARBA" id="ARBA00022679"/>
    </source>
</evidence>
<dbReference type="GO" id="GO:0008270">
    <property type="term" value="F:zinc ion binding"/>
    <property type="evidence" value="ECO:0007669"/>
    <property type="project" value="UniProtKB-KW"/>
</dbReference>
<keyword evidence="7" id="KW-0479">Metal-binding</keyword>
<dbReference type="Gene3D" id="3.30.40.10">
    <property type="entry name" value="Zinc/RING finger domain, C3HC4 (zinc finger)"/>
    <property type="match status" value="1"/>
</dbReference>
<evidence type="ECO:0000256" key="11">
    <source>
        <dbReference type="ARBA" id="ARBA00022927"/>
    </source>
</evidence>
<keyword evidence="5" id="KW-0808">Transferase</keyword>
<keyword evidence="14" id="KW-0576">Peroxisome</keyword>
<evidence type="ECO:0000256" key="9">
    <source>
        <dbReference type="ARBA" id="ARBA00022786"/>
    </source>
</evidence>
<keyword evidence="6" id="KW-0812">Transmembrane</keyword>
<evidence type="ECO:0000256" key="4">
    <source>
        <dbReference type="ARBA" id="ARBA00022448"/>
    </source>
</evidence>
<dbReference type="PROSITE" id="PS00518">
    <property type="entry name" value="ZF_RING_1"/>
    <property type="match status" value="1"/>
</dbReference>
<accession>A0A4Y2IZ36</accession>
<dbReference type="PANTHER" id="PTHR48178">
    <property type="entry name" value="PEROXISOME BIOGENESIS FACTOR 2"/>
    <property type="match status" value="1"/>
</dbReference>
<dbReference type="SUPFAM" id="SSF57850">
    <property type="entry name" value="RING/U-box"/>
    <property type="match status" value="1"/>
</dbReference>
<feature type="domain" description="RING-type" evidence="19">
    <location>
        <begin position="237"/>
        <end position="277"/>
    </location>
</feature>
<keyword evidence="4" id="KW-0813">Transport</keyword>
<keyword evidence="13" id="KW-0472">Membrane</keyword>
<evidence type="ECO:0000256" key="1">
    <source>
        <dbReference type="ARBA" id="ARBA00004585"/>
    </source>
</evidence>
<evidence type="ECO:0000313" key="20">
    <source>
        <dbReference type="EMBL" id="GBM83241.1"/>
    </source>
</evidence>
<evidence type="ECO:0000256" key="3">
    <source>
        <dbReference type="ARBA" id="ARBA00008704"/>
    </source>
</evidence>
<dbReference type="EC" id="2.3.2.36" evidence="17"/>
<dbReference type="GO" id="GO:0016558">
    <property type="term" value="P:protein import into peroxisome matrix"/>
    <property type="evidence" value="ECO:0007669"/>
    <property type="project" value="InterPro"/>
</dbReference>
<organism evidence="20 21">
    <name type="scientific">Araneus ventricosus</name>
    <name type="common">Orbweaver spider</name>
    <name type="synonym">Epeira ventricosa</name>
    <dbReference type="NCBI Taxonomy" id="182803"/>
    <lineage>
        <taxon>Eukaryota</taxon>
        <taxon>Metazoa</taxon>
        <taxon>Ecdysozoa</taxon>
        <taxon>Arthropoda</taxon>
        <taxon>Chelicerata</taxon>
        <taxon>Arachnida</taxon>
        <taxon>Araneae</taxon>
        <taxon>Araneomorphae</taxon>
        <taxon>Entelegynae</taxon>
        <taxon>Araneoidea</taxon>
        <taxon>Araneidae</taxon>
        <taxon>Araneus</taxon>
    </lineage>
</organism>
<keyword evidence="10" id="KW-0862">Zinc</keyword>
<dbReference type="OrthoDB" id="1701437at2759"/>
<evidence type="ECO:0000256" key="10">
    <source>
        <dbReference type="ARBA" id="ARBA00022833"/>
    </source>
</evidence>
<evidence type="ECO:0000256" key="7">
    <source>
        <dbReference type="ARBA" id="ARBA00022723"/>
    </source>
</evidence>
<dbReference type="InterPro" id="IPR025654">
    <property type="entry name" value="PEX2/10"/>
</dbReference>
<evidence type="ECO:0000256" key="17">
    <source>
        <dbReference type="ARBA" id="ARBA00034523"/>
    </source>
</evidence>
<dbReference type="InterPro" id="IPR017907">
    <property type="entry name" value="Znf_RING_CS"/>
</dbReference>